<reference evidence="1" key="2">
    <citation type="journal article" date="2015" name="Data Brief">
        <title>Shoot transcriptome of the giant reed, Arundo donax.</title>
        <authorList>
            <person name="Barrero R.A."/>
            <person name="Guerrero F.D."/>
            <person name="Moolhuijzen P."/>
            <person name="Goolsby J.A."/>
            <person name="Tidwell J."/>
            <person name="Bellgard S.E."/>
            <person name="Bellgard M.I."/>
        </authorList>
    </citation>
    <scope>NUCLEOTIDE SEQUENCE</scope>
    <source>
        <tissue evidence="1">Shoot tissue taken approximately 20 cm above the soil surface</tissue>
    </source>
</reference>
<organism evidence="1">
    <name type="scientific">Arundo donax</name>
    <name type="common">Giant reed</name>
    <name type="synonym">Donax arundinaceus</name>
    <dbReference type="NCBI Taxonomy" id="35708"/>
    <lineage>
        <taxon>Eukaryota</taxon>
        <taxon>Viridiplantae</taxon>
        <taxon>Streptophyta</taxon>
        <taxon>Embryophyta</taxon>
        <taxon>Tracheophyta</taxon>
        <taxon>Spermatophyta</taxon>
        <taxon>Magnoliopsida</taxon>
        <taxon>Liliopsida</taxon>
        <taxon>Poales</taxon>
        <taxon>Poaceae</taxon>
        <taxon>PACMAD clade</taxon>
        <taxon>Arundinoideae</taxon>
        <taxon>Arundineae</taxon>
        <taxon>Arundo</taxon>
    </lineage>
</organism>
<dbReference type="AlphaFoldDB" id="A0A0A9GHI6"/>
<proteinExistence type="predicted"/>
<accession>A0A0A9GHI6</accession>
<sequence>MYRSGYVIWKFKSQLPHHLSLFLEPLSISCKTYLYGNWGLIPVLLSKRKICKTKFP</sequence>
<reference evidence="1" key="1">
    <citation type="submission" date="2014-09" db="EMBL/GenBank/DDBJ databases">
        <authorList>
            <person name="Magalhaes I.L.F."/>
            <person name="Oliveira U."/>
            <person name="Santos F.R."/>
            <person name="Vidigal T.H.D.A."/>
            <person name="Brescovit A.D."/>
            <person name="Santos A.J."/>
        </authorList>
    </citation>
    <scope>NUCLEOTIDE SEQUENCE</scope>
    <source>
        <tissue evidence="1">Shoot tissue taken approximately 20 cm above the soil surface</tissue>
    </source>
</reference>
<dbReference type="EMBL" id="GBRH01173336">
    <property type="protein sequence ID" value="JAE24560.1"/>
    <property type="molecule type" value="Transcribed_RNA"/>
</dbReference>
<evidence type="ECO:0000313" key="1">
    <source>
        <dbReference type="EMBL" id="JAE24560.1"/>
    </source>
</evidence>
<name>A0A0A9GHI6_ARUDO</name>
<protein>
    <submittedName>
        <fullName evidence="1">Uncharacterized protein</fullName>
    </submittedName>
</protein>